<comment type="caution">
    <text evidence="1">The sequence shown here is derived from an EMBL/GenBank/DDBJ whole genome shotgun (WGS) entry which is preliminary data.</text>
</comment>
<sequence>MNISELWIAHSQSKFPSGYGGKDVNGVCVTSLDSCVSGCVSSYVSKGSNKIDLERYQVLRNSKTQLELVLPYIDESAFEYFSRLYEMCSSIINEAEIA</sequence>
<accession>A0ABS5ZKL6</accession>
<reference evidence="1 2" key="1">
    <citation type="submission" date="2021-04" db="EMBL/GenBank/DDBJ databases">
        <authorList>
            <person name="Pira H."/>
            <person name="Risdian C."/>
            <person name="Wink J."/>
        </authorList>
    </citation>
    <scope>NUCLEOTIDE SEQUENCE [LARGE SCALE GENOMIC DNA]</scope>
    <source>
        <strain evidence="1 2">WH53</strain>
    </source>
</reference>
<protein>
    <submittedName>
        <fullName evidence="1">Uncharacterized protein</fullName>
    </submittedName>
</protein>
<proteinExistence type="predicted"/>
<name>A0ABS5ZKL6_9GAMM</name>
<dbReference type="EMBL" id="JAGSOY010000342">
    <property type="protein sequence ID" value="MBU2714515.1"/>
    <property type="molecule type" value="Genomic_DNA"/>
</dbReference>
<evidence type="ECO:0000313" key="1">
    <source>
        <dbReference type="EMBL" id="MBU2714515.1"/>
    </source>
</evidence>
<feature type="non-terminal residue" evidence="1">
    <location>
        <position position="98"/>
    </location>
</feature>
<evidence type="ECO:0000313" key="2">
    <source>
        <dbReference type="Proteomes" id="UP000690515"/>
    </source>
</evidence>
<keyword evidence="2" id="KW-1185">Reference proteome</keyword>
<organism evidence="1 2">
    <name type="scientific">Zooshikella harenae</name>
    <dbReference type="NCBI Taxonomy" id="2827238"/>
    <lineage>
        <taxon>Bacteria</taxon>
        <taxon>Pseudomonadati</taxon>
        <taxon>Pseudomonadota</taxon>
        <taxon>Gammaproteobacteria</taxon>
        <taxon>Oceanospirillales</taxon>
        <taxon>Zooshikellaceae</taxon>
        <taxon>Zooshikella</taxon>
    </lineage>
</organism>
<dbReference type="Proteomes" id="UP000690515">
    <property type="component" value="Unassembled WGS sequence"/>
</dbReference>
<dbReference type="RefSeq" id="WP_215822824.1">
    <property type="nucleotide sequence ID" value="NZ_JAGSOY010000342.1"/>
</dbReference>
<gene>
    <name evidence="1" type="ORF">KCG35_26030</name>
</gene>